<evidence type="ECO:0008006" key="3">
    <source>
        <dbReference type="Google" id="ProtNLM"/>
    </source>
</evidence>
<name>A2SBM7_METPP</name>
<dbReference type="KEGG" id="mpt:Mpe_A0004"/>
<dbReference type="Proteomes" id="UP000000366">
    <property type="component" value="Chromosome"/>
</dbReference>
<reference evidence="1 2" key="1">
    <citation type="journal article" date="2007" name="J. Bacteriol.">
        <title>Whole-genome analysis of the methyl tert-butyl ether-degrading beta-proteobacterium Methylibium petroleiphilum PM1.</title>
        <authorList>
            <person name="Kane S.R."/>
            <person name="Chakicherla A.Y."/>
            <person name="Chain P.S.G."/>
            <person name="Schmidt R."/>
            <person name="Shin M.W."/>
            <person name="Legler T.C."/>
            <person name="Scow K.M."/>
            <person name="Larimer F.W."/>
            <person name="Lucas S.M."/>
            <person name="Richardson P.M."/>
            <person name="Hristova K.R."/>
        </authorList>
    </citation>
    <scope>NUCLEOTIDE SEQUENCE [LARGE SCALE GENOMIC DNA]</scope>
    <source>
        <strain evidence="2">ATCC BAA-1232 / LMG 22953 / PM1</strain>
    </source>
</reference>
<organism evidence="1 2">
    <name type="scientific">Methylibium petroleiphilum (strain ATCC BAA-1232 / LMG 22953 / PM1)</name>
    <dbReference type="NCBI Taxonomy" id="420662"/>
    <lineage>
        <taxon>Bacteria</taxon>
        <taxon>Pseudomonadati</taxon>
        <taxon>Pseudomonadota</taxon>
        <taxon>Betaproteobacteria</taxon>
        <taxon>Burkholderiales</taxon>
        <taxon>Sphaerotilaceae</taxon>
        <taxon>Methylibium</taxon>
    </lineage>
</organism>
<accession>A2SBM7</accession>
<gene>
    <name evidence="1" type="ordered locus">Mpe_A0004</name>
</gene>
<sequence length="105" mass="11749">MNEMYEINQNEVPSSFIALFIPRGATRPSESREVIAARYELCEDLAQMLTEHAVATRAYLGVTELDVLGQLLRGLQTADAVVTPDEAHWVVRRLAELLEWPALAP</sequence>
<dbReference type="STRING" id="420662.Mpe_A0004"/>
<protein>
    <recommendedName>
        <fullName evidence="3">ATPase with chaperone activity</fullName>
    </recommendedName>
</protein>
<evidence type="ECO:0000313" key="1">
    <source>
        <dbReference type="EMBL" id="ABM92966.1"/>
    </source>
</evidence>
<dbReference type="EMBL" id="CP000555">
    <property type="protein sequence ID" value="ABM92966.1"/>
    <property type="molecule type" value="Genomic_DNA"/>
</dbReference>
<evidence type="ECO:0000313" key="2">
    <source>
        <dbReference type="Proteomes" id="UP000000366"/>
    </source>
</evidence>
<proteinExistence type="predicted"/>
<keyword evidence="2" id="KW-1185">Reference proteome</keyword>
<dbReference type="AlphaFoldDB" id="A2SBM7"/>
<dbReference type="eggNOG" id="ENOG5032ZWF">
    <property type="taxonomic scope" value="Bacteria"/>
</dbReference>
<dbReference type="HOGENOM" id="CLU_157331_0_0_4"/>